<accession>A0A0S2UNQ5</accession>
<evidence type="ECO:0000313" key="2">
    <source>
        <dbReference type="EMBL" id="ALP69126.1"/>
    </source>
</evidence>
<dbReference type="InterPro" id="IPR022260">
    <property type="entry name" value="Integr_conj_element_PilL"/>
</dbReference>
<dbReference type="AlphaFoldDB" id="A0A0S2UNQ5"/>
<reference evidence="2" key="1">
    <citation type="journal article" date="2016" name="Gene">
        <title>Functional redundancy in phenol and toluene degradation in Pseudomonas stutzeri strains isolated from the Baltic Sea.</title>
        <authorList>
            <person name="Heinaru E."/>
            <person name="Naanuri E."/>
            <person name="Grunbach M."/>
            <person name="Joesaar M."/>
            <person name="Heinaru A."/>
        </authorList>
    </citation>
    <scope>NUCLEOTIDE SEQUENCE</scope>
    <source>
        <strain evidence="2">2A20</strain>
    </source>
</reference>
<evidence type="ECO:0000256" key="1">
    <source>
        <dbReference type="SAM" id="MobiDB-lite"/>
    </source>
</evidence>
<organism evidence="2">
    <name type="scientific">Stutzerimonas stutzeri</name>
    <name type="common">Pseudomonas stutzeri</name>
    <dbReference type="NCBI Taxonomy" id="316"/>
    <lineage>
        <taxon>Bacteria</taxon>
        <taxon>Pseudomonadati</taxon>
        <taxon>Pseudomonadota</taxon>
        <taxon>Gammaproteobacteria</taxon>
        <taxon>Pseudomonadales</taxon>
        <taxon>Pseudomonadaceae</taxon>
        <taxon>Stutzerimonas</taxon>
    </lineage>
</organism>
<dbReference type="PROSITE" id="PS51257">
    <property type="entry name" value="PROKAR_LIPOPROTEIN"/>
    <property type="match status" value="1"/>
</dbReference>
<proteinExistence type="predicted"/>
<feature type="region of interest" description="Disordered" evidence="1">
    <location>
        <begin position="163"/>
        <end position="184"/>
    </location>
</feature>
<protein>
    <submittedName>
        <fullName evidence="2">Putative integrating conjugative element protein PilL</fullName>
    </submittedName>
</protein>
<name>A0A0S2UNQ5_STUST</name>
<dbReference type="NCBIfam" id="TIGR03748">
    <property type="entry name" value="conj_PilL"/>
    <property type="match status" value="1"/>
</dbReference>
<dbReference type="RefSeq" id="WP_088171538.1">
    <property type="nucleotide sequence ID" value="NZ_CP062162.1"/>
</dbReference>
<dbReference type="EMBL" id="KT935509">
    <property type="protein sequence ID" value="ALP69126.1"/>
    <property type="molecule type" value="Genomic_DNA"/>
</dbReference>
<feature type="compositionally biased region" description="Basic and acidic residues" evidence="1">
    <location>
        <begin position="175"/>
        <end position="184"/>
    </location>
</feature>
<sequence length="184" mass="19707">MLPSPSRFLCIFGVLSGLLSGCTTTPATPDHIEAPPDEIASVLDQGLIPVARYGRYTLVELVPDPAQRDLLQQAVEVSIPPVPDTSVGDAMRHVLLRSGYRLCDATEAATLYALPLPAAHLRLGPLTLRDALLTLAGPAWELSVDDLTRQVCFSRHGAPTFLSADPPGTATPVPVDDRHEEMLP</sequence>